<dbReference type="GO" id="GO:0001100">
    <property type="term" value="P:negative regulation of exit from mitosis"/>
    <property type="evidence" value="ECO:0007669"/>
    <property type="project" value="InterPro"/>
</dbReference>
<dbReference type="PANTHER" id="PTHR35140">
    <property type="entry name" value="MITOTIC CHECK POINT PROTEIN BFA1"/>
    <property type="match status" value="1"/>
</dbReference>
<evidence type="ECO:0000256" key="1">
    <source>
        <dbReference type="SAM" id="MobiDB-lite"/>
    </source>
</evidence>
<reference evidence="2 3" key="1">
    <citation type="journal article" date="2016" name="Proc. Natl. Acad. Sci. U.S.A.">
        <title>Lipid metabolic changes in an early divergent fungus govern the establishment of a mutualistic symbiosis with endobacteria.</title>
        <authorList>
            <person name="Lastovetsky O.A."/>
            <person name="Gaspar M.L."/>
            <person name="Mondo S.J."/>
            <person name="LaButti K.M."/>
            <person name="Sandor L."/>
            <person name="Grigoriev I.V."/>
            <person name="Henry S.A."/>
            <person name="Pawlowska T.E."/>
        </authorList>
    </citation>
    <scope>NUCLEOTIDE SEQUENCE [LARGE SCALE GENOMIC DNA]</scope>
    <source>
        <strain evidence="2 3">ATCC 11559</strain>
    </source>
</reference>
<gene>
    <name evidence="2" type="ORF">BCV71DRAFT_251089</name>
</gene>
<dbReference type="Proteomes" id="UP000242381">
    <property type="component" value="Unassembled WGS sequence"/>
</dbReference>
<dbReference type="GO" id="GO:0005096">
    <property type="term" value="F:GTPase activator activity"/>
    <property type="evidence" value="ECO:0007669"/>
    <property type="project" value="InterPro"/>
</dbReference>
<organism evidence="2 3">
    <name type="scientific">Rhizopus microsporus</name>
    <dbReference type="NCBI Taxonomy" id="58291"/>
    <lineage>
        <taxon>Eukaryota</taxon>
        <taxon>Fungi</taxon>
        <taxon>Fungi incertae sedis</taxon>
        <taxon>Mucoromycota</taxon>
        <taxon>Mucoromycotina</taxon>
        <taxon>Mucoromycetes</taxon>
        <taxon>Mucorales</taxon>
        <taxon>Mucorineae</taxon>
        <taxon>Rhizopodaceae</taxon>
        <taxon>Rhizopus</taxon>
    </lineage>
</organism>
<feature type="compositionally biased region" description="Basic residues" evidence="1">
    <location>
        <begin position="228"/>
        <end position="237"/>
    </location>
</feature>
<name>A0A1X0RSI9_RHIZD</name>
<dbReference type="PANTHER" id="PTHR35140:SF1">
    <property type="entry name" value="MITOTIC CHECK POINT PROTEIN BFA1"/>
    <property type="match status" value="1"/>
</dbReference>
<dbReference type="EMBL" id="KV921443">
    <property type="protein sequence ID" value="ORE15022.1"/>
    <property type="molecule type" value="Genomic_DNA"/>
</dbReference>
<feature type="region of interest" description="Disordered" evidence="1">
    <location>
        <begin position="138"/>
        <end position="167"/>
    </location>
</feature>
<evidence type="ECO:0000313" key="2">
    <source>
        <dbReference type="EMBL" id="ORE15022.1"/>
    </source>
</evidence>
<sequence>MEMLQDDDWELDIAFSDEKVFQRKGVYAMEPDKELSIACERYRYQMYAQEYLDDDGSETSSSILSTNTYSVATDNISVIQGLDDFMYADQQSMTGIVQRLGNRSRQIQDYNDWDEDVEIVPSKMKGFRERVYDPQLVVESTPDQGSTTSSFNQKSDHDNLSGLDFPPDMALLPKKLNEKKKGIEVYRCQQETTQQPKSKILASVERERDDDDFCNGLNIKDFHLGKQKKTLASHPKARQQPVQQSRIPQLKPLRLHQPEQPPQKSPIERYRYALGTAASRRREAETRAQSQKLKPKQKVEPPIVEKRSANGVLLLSKPKSSKAYGYCFQLDELDNLNTLKSKKKYVLPAKHPKGENEMDPERPWRKNMIKTNQSKIKLIKPNDQDIKKECNGMTFDEKSQSWQGNEKALLAFQDKAGVRRPMLISNRQQTSKYTSVIVNNMIFDTEKLQWVSAFGPEAEHNELDEIEDLKEDTVYRVGKKNNQEFKLSVETKREMMFDQERHESWMKHWPL</sequence>
<feature type="region of interest" description="Disordered" evidence="1">
    <location>
        <begin position="228"/>
        <end position="301"/>
    </location>
</feature>
<dbReference type="AlphaFoldDB" id="A0A1X0RSI9"/>
<dbReference type="VEuPathDB" id="FungiDB:BCV72DRAFT_243829"/>
<protein>
    <submittedName>
        <fullName evidence="2">Uncharacterized protein</fullName>
    </submittedName>
</protein>
<accession>A0A1X0RSI9</accession>
<evidence type="ECO:0000313" key="3">
    <source>
        <dbReference type="Proteomes" id="UP000242381"/>
    </source>
</evidence>
<feature type="compositionally biased region" description="Polar residues" evidence="1">
    <location>
        <begin position="141"/>
        <end position="153"/>
    </location>
</feature>
<dbReference type="GO" id="GO:0044732">
    <property type="term" value="C:mitotic spindle pole body"/>
    <property type="evidence" value="ECO:0007669"/>
    <property type="project" value="TreeGrafter"/>
</dbReference>
<dbReference type="OMA" id="ACERYQY"/>
<dbReference type="InterPro" id="IPR034586">
    <property type="entry name" value="Bfa1/Byr4"/>
</dbReference>
<dbReference type="GO" id="GO:1990334">
    <property type="term" value="C:Bfa1-Bub2 complex"/>
    <property type="evidence" value="ECO:0007669"/>
    <property type="project" value="InterPro"/>
</dbReference>
<proteinExistence type="predicted"/>